<keyword evidence="13" id="KW-0238">DNA-binding</keyword>
<evidence type="ECO:0000256" key="6">
    <source>
        <dbReference type="ARBA" id="ARBA00022723"/>
    </source>
</evidence>
<keyword evidence="9" id="KW-0378">Hydrolase</keyword>
<dbReference type="GO" id="GO:0043596">
    <property type="term" value="C:nuclear replication fork"/>
    <property type="evidence" value="ECO:0007669"/>
    <property type="project" value="UniProtKB-ARBA"/>
</dbReference>
<dbReference type="GO" id="GO:1902975">
    <property type="term" value="P:mitotic DNA replication initiation"/>
    <property type="evidence" value="ECO:0007669"/>
    <property type="project" value="TreeGrafter"/>
</dbReference>
<dbReference type="PANTHER" id="PTHR11630:SF44">
    <property type="entry name" value="DNA REPLICATION LICENSING FACTOR MCM2"/>
    <property type="match status" value="1"/>
</dbReference>
<keyword evidence="11" id="KW-0862">Zinc</keyword>
<evidence type="ECO:0000256" key="11">
    <source>
        <dbReference type="ARBA" id="ARBA00022833"/>
    </source>
</evidence>
<accession>A0A0F9ZD36</accession>
<dbReference type="SMART" id="SM00350">
    <property type="entry name" value="MCM"/>
    <property type="match status" value="1"/>
</dbReference>
<name>A0A0F9ZD36_9MICR</name>
<keyword evidence="14" id="KW-0539">Nucleus</keyword>
<dbReference type="FunFam" id="3.40.50.300:FF:001141">
    <property type="entry name" value="DNA helicase"/>
    <property type="match status" value="1"/>
</dbReference>
<evidence type="ECO:0000313" key="19">
    <source>
        <dbReference type="Proteomes" id="UP000034350"/>
    </source>
</evidence>
<dbReference type="VEuPathDB" id="MicrosporidiaDB:G9O61_00g021020"/>
<dbReference type="PROSITE" id="PS00847">
    <property type="entry name" value="MCM_1"/>
    <property type="match status" value="1"/>
</dbReference>
<evidence type="ECO:0000256" key="7">
    <source>
        <dbReference type="ARBA" id="ARBA00022741"/>
    </source>
</evidence>
<dbReference type="Gene3D" id="3.40.50.300">
    <property type="entry name" value="P-loop containing nucleotide triphosphate hydrolases"/>
    <property type="match status" value="1"/>
</dbReference>
<dbReference type="InterPro" id="IPR012340">
    <property type="entry name" value="NA-bd_OB-fold"/>
</dbReference>
<keyword evidence="15" id="KW-0131">Cell cycle</keyword>
<comment type="caution">
    <text evidence="18">The sequence shown here is derived from an EMBL/GenBank/DDBJ whole genome shotgun (WGS) entry which is preliminary data.</text>
</comment>
<dbReference type="RefSeq" id="XP_024331256.1">
    <property type="nucleotide sequence ID" value="XM_024474364.1"/>
</dbReference>
<reference evidence="18 19" key="1">
    <citation type="journal article" date="2015" name="Environ. Microbiol.">
        <title>Genome analyses suggest the presence of polyploidy and recent human-driven expansions in eight global populations of the honeybee pathogen Nosema ceranae.</title>
        <authorList>
            <person name="Pelin A."/>
            <person name="Selman M."/>
            <person name="Aris-Brosou S."/>
            <person name="Farinelli L."/>
            <person name="Corradi N."/>
        </authorList>
    </citation>
    <scope>NUCLEOTIDE SEQUENCE [LARGE SCALE GENOMIC DNA]</scope>
    <source>
        <strain evidence="18 19">PA08 1199</strain>
    </source>
</reference>
<sequence length="778" mass="88695">MPKRKFSDEKENEEHLSNEDNFETSGILKDTDENVSEEEIVEEIFNNDNLLSDTYSDTYHQSDYDTNLAESVNVRQNDMIDNDYQDVDLEKVLYENNLCKNFIEKPYFVVSVKNLFIKFLNSFNSKKYIKEIKKMCSENLESLYVSFMDITEYSDVLLKLLDLYPEQTLEIFESGLDQIVKTYFPNYDQIKKKLHCRIIGLPVSESIRSLRNNHLNKLVKVRGVVTRRTGVFPQFFIIKYTCMKCQATFGPFVANSSKPSHCYECQSRGPFIINSAETVYKDFQKITLQEVPGTVPPGTLPRSKEVLLFYDLIDLAKPGEEIEVTGIYKNNFNVSLNIKNGFPVFFTVIDAISVDKNVGKVELTEDDIKEIKRFAKNPRAKEIIFNSIAPGICGHYNVKRAIAIALFGGVAKEKNNHRVRGDINVLLLGDPGTAKSQFLRYVEKVSNRAVLATGQGASAVGLTASVRRDPVVREWTLEGGALVLADNGVCLIDEFDKMNDHDRTSIHEAMEQQSISISKAGIVATLHARCTIIAAANPIRGVYNSSLSFAQNVNLSDPILSRFDILCVVKDVIDSTEDTIMANYILDSHAGKIRSLVDTVDHEFLKKYILYSKTHFTPIFSNVNVDKISNLYSELRKESISSGLPITVRHIESIIRISEAFAKIELRNYVTFEDIDESISVVLDSFMGAQKYSVTKSMKKKFLKYFKKSNIEVIIFIIKEMFNERLRAYNSNYIYKEELEKQLKGYGLSCPLNFFESKEFIESGFVFDNEKNFILKNV</sequence>
<proteinExistence type="inferred from homology"/>
<dbReference type="GO" id="GO:0005656">
    <property type="term" value="C:nuclear pre-replicative complex"/>
    <property type="evidence" value="ECO:0007669"/>
    <property type="project" value="UniProtKB-ARBA"/>
</dbReference>
<dbReference type="GO" id="GO:0003697">
    <property type="term" value="F:single-stranded DNA binding"/>
    <property type="evidence" value="ECO:0007669"/>
    <property type="project" value="TreeGrafter"/>
</dbReference>
<evidence type="ECO:0000256" key="8">
    <source>
        <dbReference type="ARBA" id="ARBA00022771"/>
    </source>
</evidence>
<dbReference type="Pfam" id="PF17855">
    <property type="entry name" value="MCM_lid"/>
    <property type="match status" value="1"/>
</dbReference>
<gene>
    <name evidence="18" type="ORF">AAJ76_1900047116</name>
</gene>
<dbReference type="InterPro" id="IPR027417">
    <property type="entry name" value="P-loop_NTPase"/>
</dbReference>
<evidence type="ECO:0000256" key="15">
    <source>
        <dbReference type="ARBA" id="ARBA00023306"/>
    </source>
</evidence>
<dbReference type="Pfam" id="PF17207">
    <property type="entry name" value="MCM_OB"/>
    <property type="match status" value="1"/>
</dbReference>
<organism evidence="18 19">
    <name type="scientific">Vairimorpha ceranae</name>
    <dbReference type="NCBI Taxonomy" id="40302"/>
    <lineage>
        <taxon>Eukaryota</taxon>
        <taxon>Fungi</taxon>
        <taxon>Fungi incertae sedis</taxon>
        <taxon>Microsporidia</taxon>
        <taxon>Nosematidae</taxon>
        <taxon>Vairimorpha</taxon>
    </lineage>
</organism>
<dbReference type="PROSITE" id="PS50051">
    <property type="entry name" value="MCM_2"/>
    <property type="match status" value="1"/>
</dbReference>
<feature type="domain" description="MCM C-terminal AAA(+) ATPase" evidence="17">
    <location>
        <begin position="380"/>
        <end position="585"/>
    </location>
</feature>
<dbReference type="InterPro" id="IPR027925">
    <property type="entry name" value="MCM_N"/>
</dbReference>
<dbReference type="PANTHER" id="PTHR11630">
    <property type="entry name" value="DNA REPLICATION LICENSING FACTOR MCM FAMILY MEMBER"/>
    <property type="match status" value="1"/>
</dbReference>
<evidence type="ECO:0000256" key="12">
    <source>
        <dbReference type="ARBA" id="ARBA00022840"/>
    </source>
</evidence>
<dbReference type="Gene3D" id="2.20.28.10">
    <property type="match status" value="1"/>
</dbReference>
<evidence type="ECO:0000256" key="16">
    <source>
        <dbReference type="SAM" id="MobiDB-lite"/>
    </source>
</evidence>
<evidence type="ECO:0000259" key="17">
    <source>
        <dbReference type="PROSITE" id="PS50051"/>
    </source>
</evidence>
<evidence type="ECO:0000256" key="3">
    <source>
        <dbReference type="ARBA" id="ARBA00012551"/>
    </source>
</evidence>
<dbReference type="InterPro" id="IPR031327">
    <property type="entry name" value="MCM"/>
</dbReference>
<dbReference type="EC" id="3.6.4.12" evidence="3"/>
<protein>
    <recommendedName>
        <fullName evidence="4">DNA replication licensing factor MCM2</fullName>
        <ecNumber evidence="3">3.6.4.12</ecNumber>
    </recommendedName>
</protein>
<evidence type="ECO:0000256" key="1">
    <source>
        <dbReference type="ARBA" id="ARBA00004123"/>
    </source>
</evidence>
<evidence type="ECO:0000256" key="14">
    <source>
        <dbReference type="ARBA" id="ARBA00023242"/>
    </source>
</evidence>
<dbReference type="VEuPathDB" id="MicrosporidiaDB:NCER_100901"/>
<evidence type="ECO:0000256" key="5">
    <source>
        <dbReference type="ARBA" id="ARBA00022705"/>
    </source>
</evidence>
<evidence type="ECO:0000256" key="9">
    <source>
        <dbReference type="ARBA" id="ARBA00022801"/>
    </source>
</evidence>
<evidence type="ECO:0000256" key="10">
    <source>
        <dbReference type="ARBA" id="ARBA00022806"/>
    </source>
</evidence>
<dbReference type="GO" id="GO:0006279">
    <property type="term" value="P:premeiotic DNA replication"/>
    <property type="evidence" value="ECO:0007669"/>
    <property type="project" value="UniProtKB-ARBA"/>
</dbReference>
<dbReference type="PRINTS" id="PR01658">
    <property type="entry name" value="MCMPROTEIN2"/>
</dbReference>
<evidence type="ECO:0000313" key="18">
    <source>
        <dbReference type="EMBL" id="KKO75514.1"/>
    </source>
</evidence>
<dbReference type="GO" id="GO:0017116">
    <property type="term" value="F:single-stranded DNA helicase activity"/>
    <property type="evidence" value="ECO:0007669"/>
    <property type="project" value="TreeGrafter"/>
</dbReference>
<dbReference type="SUPFAM" id="SSF50249">
    <property type="entry name" value="Nucleic acid-binding proteins"/>
    <property type="match status" value="1"/>
</dbReference>
<feature type="compositionally biased region" description="Basic and acidic residues" evidence="16">
    <location>
        <begin position="1"/>
        <end position="18"/>
    </location>
</feature>
<dbReference type="InterPro" id="IPR033762">
    <property type="entry name" value="MCM_OB"/>
</dbReference>
<dbReference type="InterPro" id="IPR041562">
    <property type="entry name" value="MCM_lid"/>
</dbReference>
<comment type="subcellular location">
    <subcellularLocation>
        <location evidence="1">Nucleus</location>
    </subcellularLocation>
</comment>
<dbReference type="GO" id="GO:0031261">
    <property type="term" value="C:DNA replication preinitiation complex"/>
    <property type="evidence" value="ECO:0007669"/>
    <property type="project" value="UniProtKB-ARBA"/>
</dbReference>
<dbReference type="Proteomes" id="UP000034350">
    <property type="component" value="Unassembled WGS sequence"/>
</dbReference>
<dbReference type="PRINTS" id="PR01657">
    <property type="entry name" value="MCMFAMILY"/>
</dbReference>
<dbReference type="Gene3D" id="2.40.50.140">
    <property type="entry name" value="Nucleic acid-binding proteins"/>
    <property type="match status" value="1"/>
</dbReference>
<keyword evidence="12" id="KW-0067">ATP-binding</keyword>
<dbReference type="SUPFAM" id="SSF52540">
    <property type="entry name" value="P-loop containing nucleoside triphosphate hydrolases"/>
    <property type="match status" value="1"/>
</dbReference>
<evidence type="ECO:0000256" key="2">
    <source>
        <dbReference type="ARBA" id="ARBA00008010"/>
    </source>
</evidence>
<keyword evidence="6" id="KW-0479">Metal-binding</keyword>
<keyword evidence="8" id="KW-0863">Zinc-finger</keyword>
<feature type="region of interest" description="Disordered" evidence="16">
    <location>
        <begin position="1"/>
        <end position="29"/>
    </location>
</feature>
<dbReference type="GeneID" id="36319281"/>
<dbReference type="Pfam" id="PF00493">
    <property type="entry name" value="MCM"/>
    <property type="match status" value="1"/>
</dbReference>
<keyword evidence="7" id="KW-0547">Nucleotide-binding</keyword>
<dbReference type="Gene3D" id="3.30.1640.10">
    <property type="entry name" value="mini-chromosome maintenance (MCM) complex, chain A, domain 1"/>
    <property type="match status" value="1"/>
</dbReference>
<evidence type="ECO:0000256" key="13">
    <source>
        <dbReference type="ARBA" id="ARBA00023125"/>
    </source>
</evidence>
<dbReference type="GO" id="GO:0042555">
    <property type="term" value="C:MCM complex"/>
    <property type="evidence" value="ECO:0007669"/>
    <property type="project" value="InterPro"/>
</dbReference>
<dbReference type="OrthoDB" id="844at2759"/>
<comment type="similarity">
    <text evidence="2">Belongs to the MCM family.</text>
</comment>
<dbReference type="GO" id="GO:0008270">
    <property type="term" value="F:zinc ion binding"/>
    <property type="evidence" value="ECO:0007669"/>
    <property type="project" value="UniProtKB-KW"/>
</dbReference>
<dbReference type="InterPro" id="IPR018525">
    <property type="entry name" value="MCM_CS"/>
</dbReference>
<dbReference type="Pfam" id="PF14551">
    <property type="entry name" value="MCM_N"/>
    <property type="match status" value="1"/>
</dbReference>
<keyword evidence="10" id="KW-0347">Helicase</keyword>
<dbReference type="AlphaFoldDB" id="A0A0F9ZD36"/>
<dbReference type="InterPro" id="IPR001208">
    <property type="entry name" value="MCM_dom"/>
</dbReference>
<dbReference type="EMBL" id="JPQZ01000019">
    <property type="protein sequence ID" value="KKO75514.1"/>
    <property type="molecule type" value="Genomic_DNA"/>
</dbReference>
<dbReference type="GO" id="GO:0005524">
    <property type="term" value="F:ATP binding"/>
    <property type="evidence" value="ECO:0007669"/>
    <property type="project" value="UniProtKB-KW"/>
</dbReference>
<dbReference type="VEuPathDB" id="MicrosporidiaDB:AAJ76_1900047116"/>
<dbReference type="GO" id="GO:0016787">
    <property type="term" value="F:hydrolase activity"/>
    <property type="evidence" value="ECO:0007669"/>
    <property type="project" value="UniProtKB-KW"/>
</dbReference>
<keyword evidence="5" id="KW-0235">DNA replication</keyword>
<dbReference type="GO" id="GO:0000727">
    <property type="term" value="P:double-strand break repair via break-induced replication"/>
    <property type="evidence" value="ECO:0007669"/>
    <property type="project" value="TreeGrafter"/>
</dbReference>
<keyword evidence="19" id="KW-1185">Reference proteome</keyword>
<dbReference type="InterPro" id="IPR008045">
    <property type="entry name" value="MCM2"/>
</dbReference>
<dbReference type="GO" id="GO:0043138">
    <property type="term" value="F:3'-5' DNA helicase activity"/>
    <property type="evidence" value="ECO:0007669"/>
    <property type="project" value="TreeGrafter"/>
</dbReference>
<evidence type="ECO:0000256" key="4">
    <source>
        <dbReference type="ARBA" id="ARBA00018925"/>
    </source>
</evidence>